<keyword evidence="5" id="KW-1185">Reference proteome</keyword>
<protein>
    <submittedName>
        <fullName evidence="4">Aldose 1-epimerase family protein</fullName>
    </submittedName>
</protein>
<keyword evidence="3" id="KW-0106">Calcium</keyword>
<accession>A0ABU5QMN2</accession>
<dbReference type="InterPro" id="IPR014718">
    <property type="entry name" value="GH-type_carb-bd"/>
</dbReference>
<dbReference type="InterPro" id="IPR008183">
    <property type="entry name" value="Aldose_1/G6P_1-epimerase"/>
</dbReference>
<comment type="caution">
    <text evidence="4">The sequence shown here is derived from an EMBL/GenBank/DDBJ whole genome shotgun (WGS) entry which is preliminary data.</text>
</comment>
<evidence type="ECO:0000256" key="2">
    <source>
        <dbReference type="ARBA" id="ARBA00011245"/>
    </source>
</evidence>
<organism evidence="4 5">
    <name type="scientific">Arcicella aquatica</name>
    <dbReference type="NCBI Taxonomy" id="217141"/>
    <lineage>
        <taxon>Bacteria</taxon>
        <taxon>Pseudomonadati</taxon>
        <taxon>Bacteroidota</taxon>
        <taxon>Cytophagia</taxon>
        <taxon>Cytophagales</taxon>
        <taxon>Flectobacillaceae</taxon>
        <taxon>Arcicella</taxon>
    </lineage>
</organism>
<dbReference type="Pfam" id="PF01263">
    <property type="entry name" value="Aldose_epim"/>
    <property type="match status" value="1"/>
</dbReference>
<evidence type="ECO:0000313" key="5">
    <source>
        <dbReference type="Proteomes" id="UP001304671"/>
    </source>
</evidence>
<comment type="subunit">
    <text evidence="2">Monomer.</text>
</comment>
<dbReference type="PANTHER" id="PTHR11122:SF13">
    <property type="entry name" value="GLUCOSE-6-PHOSPHATE 1-EPIMERASE"/>
    <property type="match status" value="1"/>
</dbReference>
<evidence type="ECO:0000256" key="1">
    <source>
        <dbReference type="ARBA" id="ARBA00001913"/>
    </source>
</evidence>
<dbReference type="Proteomes" id="UP001304671">
    <property type="component" value="Unassembled WGS sequence"/>
</dbReference>
<dbReference type="Gene3D" id="2.70.98.10">
    <property type="match status" value="1"/>
</dbReference>
<comment type="cofactor">
    <cofactor evidence="1">
        <name>Ca(2+)</name>
        <dbReference type="ChEBI" id="CHEBI:29108"/>
    </cofactor>
</comment>
<dbReference type="EMBL" id="JAYFUL010000015">
    <property type="protein sequence ID" value="MEA5258317.1"/>
    <property type="molecule type" value="Genomic_DNA"/>
</dbReference>
<name>A0ABU5QMN2_9BACT</name>
<reference evidence="4 5" key="1">
    <citation type="submission" date="2023-12" db="EMBL/GenBank/DDBJ databases">
        <title>Novel species of the genus Arcicella isolated from rivers.</title>
        <authorList>
            <person name="Lu H."/>
        </authorList>
    </citation>
    <scope>NUCLEOTIDE SEQUENCE [LARGE SCALE GENOMIC DNA]</scope>
    <source>
        <strain evidence="4 5">LMG 21963</strain>
    </source>
</reference>
<dbReference type="RefSeq" id="WP_323249322.1">
    <property type="nucleotide sequence ID" value="NZ_JAYFUL010000015.1"/>
</dbReference>
<dbReference type="SUPFAM" id="SSF74650">
    <property type="entry name" value="Galactose mutarotase-like"/>
    <property type="match status" value="1"/>
</dbReference>
<evidence type="ECO:0000256" key="3">
    <source>
        <dbReference type="ARBA" id="ARBA00022837"/>
    </source>
</evidence>
<dbReference type="PANTHER" id="PTHR11122">
    <property type="entry name" value="APOSPORY-ASSOCIATED PROTEIN C-RELATED"/>
    <property type="match status" value="1"/>
</dbReference>
<dbReference type="InterPro" id="IPR011013">
    <property type="entry name" value="Gal_mutarotase_sf_dom"/>
</dbReference>
<dbReference type="InterPro" id="IPR037481">
    <property type="entry name" value="LacX"/>
</dbReference>
<evidence type="ECO:0000313" key="4">
    <source>
        <dbReference type="EMBL" id="MEA5258317.1"/>
    </source>
</evidence>
<gene>
    <name evidence="4" type="ORF">VB264_11040</name>
</gene>
<sequence length="289" mass="33151">MQIIENQYLRASINSLGAELVSLFNKENSVEYMWEANPTFWGKSSPVLFPIVGALKNNQYIYQGHTYTLPRHGFAREKVFKVETKKEDSIVFLLTEDEGTLKIFPFTFEFRLIYTLIGKTLSVSYSVTNTGNDEMYFSVGGHPAFAVPLSDDTVYEDYYLAFNQTEDFPRWELANGGLIKKEASTFLENTNRLPLTKELFYQDALVFKHLESTEVILKTDKAPTQLKFTFEGFPFLGIWAAINADFVCIEPWCGIADSEIHKQELPEKEGIEKLSSKGNFLRTWTVEVF</sequence>
<dbReference type="CDD" id="cd09024">
    <property type="entry name" value="Aldose_epim_lacX"/>
    <property type="match status" value="1"/>
</dbReference>
<proteinExistence type="predicted"/>